<name>W1PIF4_AMBTC</name>
<sequence>MERGEGALGHLTQILASWVGPVSYMMQYQWLALLSFTDDQVLAITDIVEALWPPSSIIFNKMDHLGIMSEQLPNRIDAWVIDGSPMIVSTQNLLELASSILNSSLCFLSDIVPIRFSMDSNPMGEEKDDDDEVEETADDKSVSLEEDQWRAETLKDEIEKGLVIMGMEIMELYIGPPSPTSSSEETMNKDVKSGNVPAALKTNNLEVAMVKEVKPHSGSESSTASSKDVVVDSDPILELFEAGWHMKPALRTRKLIH</sequence>
<protein>
    <submittedName>
        <fullName evidence="2">Uncharacterized protein</fullName>
    </submittedName>
</protein>
<accession>W1PIF4</accession>
<proteinExistence type="predicted"/>
<organism evidence="2 3">
    <name type="scientific">Amborella trichopoda</name>
    <dbReference type="NCBI Taxonomy" id="13333"/>
    <lineage>
        <taxon>Eukaryota</taxon>
        <taxon>Viridiplantae</taxon>
        <taxon>Streptophyta</taxon>
        <taxon>Embryophyta</taxon>
        <taxon>Tracheophyta</taxon>
        <taxon>Spermatophyta</taxon>
        <taxon>Magnoliopsida</taxon>
        <taxon>Amborellales</taxon>
        <taxon>Amborellaceae</taxon>
        <taxon>Amborella</taxon>
    </lineage>
</organism>
<feature type="region of interest" description="Disordered" evidence="1">
    <location>
        <begin position="119"/>
        <end position="146"/>
    </location>
</feature>
<reference evidence="3" key="1">
    <citation type="journal article" date="2013" name="Science">
        <title>The Amborella genome and the evolution of flowering plants.</title>
        <authorList>
            <consortium name="Amborella Genome Project"/>
        </authorList>
    </citation>
    <scope>NUCLEOTIDE SEQUENCE [LARGE SCALE GENOMIC DNA]</scope>
</reference>
<gene>
    <name evidence="2" type="ORF">AMTR_s00005p00253060</name>
</gene>
<evidence type="ECO:0000256" key="1">
    <source>
        <dbReference type="SAM" id="MobiDB-lite"/>
    </source>
</evidence>
<evidence type="ECO:0000313" key="3">
    <source>
        <dbReference type="Proteomes" id="UP000017836"/>
    </source>
</evidence>
<evidence type="ECO:0000313" key="2">
    <source>
        <dbReference type="EMBL" id="ERN06890.1"/>
    </source>
</evidence>
<dbReference type="Proteomes" id="UP000017836">
    <property type="component" value="Unassembled WGS sequence"/>
</dbReference>
<feature type="compositionally biased region" description="Acidic residues" evidence="1">
    <location>
        <begin position="126"/>
        <end position="137"/>
    </location>
</feature>
<dbReference type="PANTHER" id="PTHR37710">
    <property type="entry name" value="TRANSMEMBRANE PROTEIN"/>
    <property type="match status" value="1"/>
</dbReference>
<dbReference type="HOGENOM" id="CLU_1083128_0_0_1"/>
<dbReference type="Gramene" id="ERN06890">
    <property type="protein sequence ID" value="ERN06890"/>
    <property type="gene ID" value="AMTR_s00005p00253060"/>
</dbReference>
<keyword evidence="3" id="KW-1185">Reference proteome</keyword>
<dbReference type="PANTHER" id="PTHR37710:SF1">
    <property type="entry name" value="TRANSMEMBRANE PROTEIN"/>
    <property type="match status" value="1"/>
</dbReference>
<dbReference type="AlphaFoldDB" id="W1PIF4"/>
<dbReference type="EMBL" id="KI393866">
    <property type="protein sequence ID" value="ERN06890.1"/>
    <property type="molecule type" value="Genomic_DNA"/>
</dbReference>